<feature type="transmembrane region" description="Helical" evidence="8">
    <location>
        <begin position="55"/>
        <end position="75"/>
    </location>
</feature>
<keyword evidence="6 8" id="KW-0675">Receptor</keyword>
<dbReference type="GO" id="GO:0030425">
    <property type="term" value="C:dendrite"/>
    <property type="evidence" value="ECO:0007669"/>
    <property type="project" value="TreeGrafter"/>
</dbReference>
<dbReference type="InterPro" id="IPR013604">
    <property type="entry name" value="7TM_chemorcpt"/>
</dbReference>
<organism evidence="9 10">
    <name type="scientific">Habropoda laboriosa</name>
    <dbReference type="NCBI Taxonomy" id="597456"/>
    <lineage>
        <taxon>Eukaryota</taxon>
        <taxon>Metazoa</taxon>
        <taxon>Ecdysozoa</taxon>
        <taxon>Arthropoda</taxon>
        <taxon>Hexapoda</taxon>
        <taxon>Insecta</taxon>
        <taxon>Pterygota</taxon>
        <taxon>Neoptera</taxon>
        <taxon>Endopterygota</taxon>
        <taxon>Hymenoptera</taxon>
        <taxon>Apocrita</taxon>
        <taxon>Aculeata</taxon>
        <taxon>Apoidea</taxon>
        <taxon>Anthophila</taxon>
        <taxon>Apidae</taxon>
        <taxon>Habropoda</taxon>
    </lineage>
</organism>
<keyword evidence="3 8" id="KW-0812">Transmembrane</keyword>
<keyword evidence="10" id="KW-1185">Reference proteome</keyword>
<dbReference type="GO" id="GO:0007635">
    <property type="term" value="P:chemosensory behavior"/>
    <property type="evidence" value="ECO:0007669"/>
    <property type="project" value="TreeGrafter"/>
</dbReference>
<feature type="transmembrane region" description="Helical" evidence="8">
    <location>
        <begin position="270"/>
        <end position="289"/>
    </location>
</feature>
<name>A0A0L7RBA5_9HYME</name>
<dbReference type="EMBL" id="KQ414617">
    <property type="protein sequence ID" value="KOC68100.1"/>
    <property type="molecule type" value="Genomic_DNA"/>
</dbReference>
<evidence type="ECO:0000256" key="7">
    <source>
        <dbReference type="ARBA" id="ARBA00023224"/>
    </source>
</evidence>
<evidence type="ECO:0000256" key="2">
    <source>
        <dbReference type="ARBA" id="ARBA00022475"/>
    </source>
</evidence>
<keyword evidence="7 8" id="KW-0807">Transducer</keyword>
<keyword evidence="5 8" id="KW-0472">Membrane</keyword>
<keyword evidence="2 8" id="KW-1003">Cell membrane</keyword>
<dbReference type="GO" id="GO:0008049">
    <property type="term" value="P:male courtship behavior"/>
    <property type="evidence" value="ECO:0007669"/>
    <property type="project" value="TreeGrafter"/>
</dbReference>
<comment type="similarity">
    <text evidence="8">Belongs to the insect chemoreceptor superfamily. Gustatory receptor (GR) family.</text>
</comment>
<evidence type="ECO:0000256" key="6">
    <source>
        <dbReference type="ARBA" id="ARBA00023170"/>
    </source>
</evidence>
<dbReference type="AlphaFoldDB" id="A0A0L7RBA5"/>
<evidence type="ECO:0000256" key="4">
    <source>
        <dbReference type="ARBA" id="ARBA00022989"/>
    </source>
</evidence>
<evidence type="ECO:0000256" key="5">
    <source>
        <dbReference type="ARBA" id="ARBA00023136"/>
    </source>
</evidence>
<evidence type="ECO:0000256" key="1">
    <source>
        <dbReference type="ARBA" id="ARBA00004651"/>
    </source>
</evidence>
<dbReference type="GO" id="GO:0043025">
    <property type="term" value="C:neuronal cell body"/>
    <property type="evidence" value="ECO:0007669"/>
    <property type="project" value="TreeGrafter"/>
</dbReference>
<sequence>MARSLQSSRNMYRVTLLLLFVFKFIGLATVTVSSNQGNSKGKWRENALHFTGTKIEIVYNMLLSCLILATNYVTVPALYSADYTNKTSITTLMEIFQGVIGSLLIFLTLLYYCMNQSALVRIGNYLIEAKDSLRRLQKPIDEKRVFRLFFVVYLLNFSLIVCLWVTDEAAFHNAPIVWLANILPTIFVSMLYIQYFSVLTCIDAVFSKINSTIQDIHKSGYDGVRPNILQHTRRICISPLTVQLLVQVRNLHEHLCDVSGKVSQFYAPPILMATFFTFVTLLYNTYYLVEPFLSTSEYLDPVIMINTVFWLLALLYPFNLLTNKITSVTNEIERTGGVVHTLLNCTIDRGMKTELERFSLQLLHRKIRFTANGYLELDNASFQSMLSTVTMYMVVLIQFEIGSSNPEDLQCNCTKQ</sequence>
<evidence type="ECO:0000256" key="8">
    <source>
        <dbReference type="RuleBase" id="RU363108"/>
    </source>
</evidence>
<comment type="function">
    <text evidence="8">Gustatory receptor which mediates acceptance or avoidance behavior, depending on its substrates.</text>
</comment>
<dbReference type="GO" id="GO:0007165">
    <property type="term" value="P:signal transduction"/>
    <property type="evidence" value="ECO:0007669"/>
    <property type="project" value="UniProtKB-KW"/>
</dbReference>
<gene>
    <name evidence="9" type="ORF">WH47_03258</name>
</gene>
<dbReference type="GO" id="GO:0050909">
    <property type="term" value="P:sensory perception of taste"/>
    <property type="evidence" value="ECO:0007669"/>
    <property type="project" value="InterPro"/>
</dbReference>
<feature type="transmembrane region" description="Helical" evidence="8">
    <location>
        <begin position="145"/>
        <end position="166"/>
    </location>
</feature>
<dbReference type="PANTHER" id="PTHR21143:SF134">
    <property type="entry name" value="GUSTATORY RECEPTOR"/>
    <property type="match status" value="1"/>
</dbReference>
<dbReference type="PANTHER" id="PTHR21143">
    <property type="entry name" value="INVERTEBRATE GUSTATORY RECEPTOR"/>
    <property type="match status" value="1"/>
</dbReference>
<evidence type="ECO:0000313" key="9">
    <source>
        <dbReference type="EMBL" id="KOC68100.1"/>
    </source>
</evidence>
<dbReference type="STRING" id="597456.A0A0L7RBA5"/>
<dbReference type="GO" id="GO:0030424">
    <property type="term" value="C:axon"/>
    <property type="evidence" value="ECO:0007669"/>
    <property type="project" value="TreeGrafter"/>
</dbReference>
<dbReference type="Pfam" id="PF08395">
    <property type="entry name" value="7tm_7"/>
    <property type="match status" value="1"/>
</dbReference>
<keyword evidence="4 8" id="KW-1133">Transmembrane helix</keyword>
<comment type="subcellular location">
    <subcellularLocation>
        <location evidence="1 8">Cell membrane</location>
        <topology evidence="1 8">Multi-pass membrane protein</topology>
    </subcellularLocation>
</comment>
<dbReference type="OrthoDB" id="6366728at2759"/>
<feature type="transmembrane region" description="Helical" evidence="8">
    <location>
        <begin position="186"/>
        <end position="206"/>
    </location>
</feature>
<dbReference type="Proteomes" id="UP000053825">
    <property type="component" value="Unassembled WGS sequence"/>
</dbReference>
<feature type="transmembrane region" description="Helical" evidence="8">
    <location>
        <begin position="12"/>
        <end position="34"/>
    </location>
</feature>
<feature type="transmembrane region" description="Helical" evidence="8">
    <location>
        <begin position="95"/>
        <end position="114"/>
    </location>
</feature>
<feature type="transmembrane region" description="Helical" evidence="8">
    <location>
        <begin position="301"/>
        <end position="321"/>
    </location>
</feature>
<protein>
    <recommendedName>
        <fullName evidence="8">Gustatory receptor</fullName>
    </recommendedName>
</protein>
<reference evidence="9 10" key="1">
    <citation type="submission" date="2015-07" db="EMBL/GenBank/DDBJ databases">
        <title>The genome of Habropoda laboriosa.</title>
        <authorList>
            <person name="Pan H."/>
            <person name="Kapheim K."/>
        </authorList>
    </citation>
    <scope>NUCLEOTIDE SEQUENCE [LARGE SCALE GENOMIC DNA]</scope>
    <source>
        <strain evidence="9">0110345459</strain>
    </source>
</reference>
<evidence type="ECO:0000256" key="3">
    <source>
        <dbReference type="ARBA" id="ARBA00022692"/>
    </source>
</evidence>
<dbReference type="GO" id="GO:0005886">
    <property type="term" value="C:plasma membrane"/>
    <property type="evidence" value="ECO:0007669"/>
    <property type="project" value="UniProtKB-SubCell"/>
</dbReference>
<proteinExistence type="inferred from homology"/>
<evidence type="ECO:0000313" key="10">
    <source>
        <dbReference type="Proteomes" id="UP000053825"/>
    </source>
</evidence>
<accession>A0A0L7RBA5</accession>